<dbReference type="InterPro" id="IPR043057">
    <property type="entry name" value="EBA-175_C_sf"/>
</dbReference>
<accession>A0A151L346</accession>
<gene>
    <name evidence="4" type="ORF">PRSY57_0010500D</name>
</gene>
<dbReference type="KEGG" id="prei:PRSY57_0010500D"/>
<feature type="transmembrane region" description="Helical" evidence="2">
    <location>
        <begin position="309"/>
        <end position="327"/>
    </location>
</feature>
<keyword evidence="2" id="KW-1133">Transmembrane helix</keyword>
<evidence type="ECO:0000313" key="5">
    <source>
        <dbReference type="Proteomes" id="UP000076359"/>
    </source>
</evidence>
<dbReference type="GeneID" id="24530531"/>
<dbReference type="AlphaFoldDB" id="A0A151L346"/>
<keyword evidence="2" id="KW-0472">Membrane</keyword>
<keyword evidence="2" id="KW-0812">Transmembrane</keyword>
<evidence type="ECO:0000256" key="2">
    <source>
        <dbReference type="SAM" id="Phobius"/>
    </source>
</evidence>
<dbReference type="FunFam" id="1.10.1740.170:FF:000001">
    <property type="entry name" value="Erythrocyte binding antigen"/>
    <property type="match status" value="1"/>
</dbReference>
<feature type="domain" description="Erythrocyte binding antigen 175 C-terminal" evidence="3">
    <location>
        <begin position="222"/>
        <end position="301"/>
    </location>
</feature>
<dbReference type="VEuPathDB" id="PlasmoDB:PRG01_0014300"/>
<dbReference type="Proteomes" id="UP000076359">
    <property type="component" value="Unassembled WGS sequence"/>
</dbReference>
<sequence length="384" mass="43901">EDIVLKSHMNRESDDDELDGKNSDVSTVNDESEDVEEKMKRNDTSEISEDSSQHIENNQQENDMKTVGDVGTIHVQNEINDSVTGENKEQTIHGDEGVRLSHKDIHKINLEDKNSNILHLKDMRNEENERKQLANQNINISQQRDLQEHGFHTMNNLHGDGVSEGSQINHGNPVKRQDRGKHSGNVLNMGSNNNNFNNIPSRYNLYDKKLNLDLYVNRNDSTTKELIKKLAEINKCENEISAKYCSDMIDKEIPLKTCTKEKTINLCCAVADYCLSYFTYDSKEYSNCTKREFEDPSYTCFRKKGFSSMPYYAGAGVLFIILVIVGASQAKDQSSDEVLNENNENNFTFEVTDNLDKLSNMFNQQVQETNIKDFSEYNEDINAC</sequence>
<dbReference type="RefSeq" id="XP_012762386.2">
    <property type="nucleotide sequence ID" value="XM_012906932.2"/>
</dbReference>
<comment type="caution">
    <text evidence="4">The sequence shown here is derived from an EMBL/GenBank/DDBJ whole genome shotgun (WGS) entry which is preliminary data.</text>
</comment>
<evidence type="ECO:0000256" key="1">
    <source>
        <dbReference type="SAM" id="MobiDB-lite"/>
    </source>
</evidence>
<proteinExistence type="predicted"/>
<organism evidence="4 5">
    <name type="scientific">Plasmodium reichenowi</name>
    <dbReference type="NCBI Taxonomy" id="5854"/>
    <lineage>
        <taxon>Eukaryota</taxon>
        <taxon>Sar</taxon>
        <taxon>Alveolata</taxon>
        <taxon>Apicomplexa</taxon>
        <taxon>Aconoidasida</taxon>
        <taxon>Haemosporida</taxon>
        <taxon>Plasmodiidae</taxon>
        <taxon>Plasmodium</taxon>
        <taxon>Plasmodium (Laverania)</taxon>
    </lineage>
</organism>
<feature type="region of interest" description="Disordered" evidence="1">
    <location>
        <begin position="1"/>
        <end position="63"/>
    </location>
</feature>
<evidence type="ECO:0000259" key="3">
    <source>
        <dbReference type="Pfam" id="PF11556"/>
    </source>
</evidence>
<protein>
    <submittedName>
        <fullName evidence="4">Erythrocyte binding antigen-175</fullName>
    </submittedName>
</protein>
<reference evidence="4 5" key="1">
    <citation type="journal article" date="2016" name="Nat. Commun.">
        <title>Genomes of cryptic chimpanzee Plasmodium species reveal key evolutionary events leading to human malaria.</title>
        <authorList>
            <person name="Sundararaman S.A."/>
            <person name="Plenderleith L.J."/>
            <person name="Liu W."/>
            <person name="Loy D.E."/>
            <person name="Learn G.H."/>
            <person name="Li Y."/>
            <person name="Shaw K.S."/>
            <person name="Ayouba A."/>
            <person name="Peeters M."/>
            <person name="Speede S."/>
            <person name="Shaw G.M."/>
            <person name="Bushman F.D."/>
            <person name="Brisson D."/>
            <person name="Rayner J.C."/>
            <person name="Sharp P.M."/>
            <person name="Hahn B.H."/>
        </authorList>
    </citation>
    <scope>NUCLEOTIDE SEQUENCE [LARGE SCALE GENOMIC DNA]</scope>
    <source>
        <strain evidence="4 5">SY57</strain>
    </source>
</reference>
<name>A0A151L346_PLARE</name>
<dbReference type="Pfam" id="PF11556">
    <property type="entry name" value="EBA-175_VI"/>
    <property type="match status" value="1"/>
</dbReference>
<feature type="non-terminal residue" evidence="4">
    <location>
        <position position="1"/>
    </location>
</feature>
<dbReference type="Gene3D" id="1.10.1740.170">
    <property type="entry name" value="Erythrocyte binding antigen 175 region VI"/>
    <property type="match status" value="1"/>
</dbReference>
<evidence type="ECO:0000313" key="4">
    <source>
        <dbReference type="EMBL" id="KYN93386.1"/>
    </source>
</evidence>
<dbReference type="VEuPathDB" id="PlasmoDB:PRCDC_0728300"/>
<dbReference type="InterPro" id="IPR021620">
    <property type="entry name" value="EBA-175_C"/>
</dbReference>
<dbReference type="EMBL" id="LVLA01000150">
    <property type="protein sequence ID" value="KYN93386.1"/>
    <property type="molecule type" value="Genomic_DNA"/>
</dbReference>